<gene>
    <name evidence="1" type="ORF">MMAB1_0515</name>
</gene>
<reference evidence="1 2" key="1">
    <citation type="submission" date="2016-01" db="EMBL/GenBank/DDBJ databases">
        <authorList>
            <person name="Manzoor S."/>
        </authorList>
    </citation>
    <scope>NUCLEOTIDE SEQUENCE [LARGE SCALE GENOMIC DNA]</scope>
    <source>
        <strain evidence="1">Methanoculleus sp MAB1</strain>
    </source>
</reference>
<dbReference type="KEGG" id="mema:MMAB1_0515"/>
<evidence type="ECO:0000313" key="2">
    <source>
        <dbReference type="Proteomes" id="UP000069850"/>
    </source>
</evidence>
<dbReference type="Proteomes" id="UP000069850">
    <property type="component" value="Chromosome 1"/>
</dbReference>
<accession>A0A0X3BHX7</accession>
<evidence type="ECO:0000313" key="1">
    <source>
        <dbReference type="EMBL" id="CVK31732.1"/>
    </source>
</evidence>
<protein>
    <submittedName>
        <fullName evidence="1">Uncharacterized protein</fullName>
    </submittedName>
</protein>
<dbReference type="EMBL" id="LT158599">
    <property type="protein sequence ID" value="CVK31732.1"/>
    <property type="molecule type" value="Genomic_DNA"/>
</dbReference>
<name>A0A0X3BHX7_9EURY</name>
<dbReference type="AlphaFoldDB" id="A0A0X3BHX7"/>
<sequence length="16" mass="1655">MVGGCGINAHRPDGDR</sequence>
<proteinExistence type="predicted"/>
<organism evidence="1 2">
    <name type="scientific">Methanoculleus bourgensis</name>
    <dbReference type="NCBI Taxonomy" id="83986"/>
    <lineage>
        <taxon>Archaea</taxon>
        <taxon>Methanobacteriati</taxon>
        <taxon>Methanobacteriota</taxon>
        <taxon>Stenosarchaea group</taxon>
        <taxon>Methanomicrobia</taxon>
        <taxon>Methanomicrobiales</taxon>
        <taxon>Methanomicrobiaceae</taxon>
        <taxon>Methanoculleus</taxon>
    </lineage>
</organism>